<protein>
    <submittedName>
        <fullName evidence="2">Uncharacterized protein</fullName>
    </submittedName>
</protein>
<feature type="signal peptide" evidence="1">
    <location>
        <begin position="1"/>
        <end position="21"/>
    </location>
</feature>
<proteinExistence type="predicted"/>
<evidence type="ECO:0000313" key="2">
    <source>
        <dbReference type="EMBL" id="CUF32702.1"/>
    </source>
</evidence>
<name>A0A0S4ILU9_BODSA</name>
<dbReference type="EMBL" id="CYKH01000300">
    <property type="protein sequence ID" value="CUF32702.1"/>
    <property type="molecule type" value="Genomic_DNA"/>
</dbReference>
<reference evidence="3" key="1">
    <citation type="submission" date="2015-09" db="EMBL/GenBank/DDBJ databases">
        <authorList>
            <consortium name="Pathogen Informatics"/>
        </authorList>
    </citation>
    <scope>NUCLEOTIDE SEQUENCE [LARGE SCALE GENOMIC DNA]</scope>
    <source>
        <strain evidence="3">Lake Konstanz</strain>
    </source>
</reference>
<sequence>MLRSWLVRWLLRSKCLLSTECREMHHNCSAIGFTDLVDLIALCEQARCGVDGKTVTDLSVRKTLRVAADRVSVEWPALSAAAEDLGRGAPWARRWRGGGAARRAGVPARGLLQAARGLDQAPAAPARRAGVPARGLLQAARGLDQAPAARATLVLDTGLAMERSVGGVLHVGDAPWVSCGAGSYAAWHTNAEHHVTELVSGHRVVAMYNLLQSEPVLQTADRFVDEAEVAVLVEHLKRNAATYVRRFSKEEIATLTIFSPRTEESSQRRDPAEWSAPHRPWSARHKQSWNCYKDHREFIGFWLMRQYVSDAGVVRCANLNGADADLRAAVAQEFGVPLAHIECRVVCHYGHGEERLYDEIEESDDDAVSEVGRDDGVYADYECPEGSVYVGECRSSE</sequence>
<dbReference type="VEuPathDB" id="TriTrypDB:BSAL_61415"/>
<feature type="chain" id="PRO_5006621403" evidence="1">
    <location>
        <begin position="22"/>
        <end position="397"/>
    </location>
</feature>
<organism evidence="2 3">
    <name type="scientific">Bodo saltans</name>
    <name type="common">Flagellated protozoan</name>
    <dbReference type="NCBI Taxonomy" id="75058"/>
    <lineage>
        <taxon>Eukaryota</taxon>
        <taxon>Discoba</taxon>
        <taxon>Euglenozoa</taxon>
        <taxon>Kinetoplastea</taxon>
        <taxon>Metakinetoplastina</taxon>
        <taxon>Eubodonida</taxon>
        <taxon>Bodonidae</taxon>
        <taxon>Bodo</taxon>
    </lineage>
</organism>
<evidence type="ECO:0000256" key="1">
    <source>
        <dbReference type="SAM" id="SignalP"/>
    </source>
</evidence>
<keyword evidence="3" id="KW-1185">Reference proteome</keyword>
<dbReference type="OrthoDB" id="27483at2759"/>
<gene>
    <name evidence="2" type="ORF">BSAL_61415</name>
</gene>
<keyword evidence="1" id="KW-0732">Signal</keyword>
<dbReference type="Proteomes" id="UP000051952">
    <property type="component" value="Unassembled WGS sequence"/>
</dbReference>
<dbReference type="AlphaFoldDB" id="A0A0S4ILU9"/>
<accession>A0A0S4ILU9</accession>
<evidence type="ECO:0000313" key="3">
    <source>
        <dbReference type="Proteomes" id="UP000051952"/>
    </source>
</evidence>
<feature type="non-terminal residue" evidence="2">
    <location>
        <position position="397"/>
    </location>
</feature>